<dbReference type="Pfam" id="PF01535">
    <property type="entry name" value="PPR"/>
    <property type="match status" value="1"/>
</dbReference>
<dbReference type="EMBL" id="BJWL01000017">
    <property type="protein sequence ID" value="GFZ05792.1"/>
    <property type="molecule type" value="Genomic_DNA"/>
</dbReference>
<protein>
    <submittedName>
        <fullName evidence="3">PPR superfamily protein</fullName>
    </submittedName>
</protein>
<dbReference type="PANTHER" id="PTHR47926">
    <property type="entry name" value="PENTATRICOPEPTIDE REPEAT-CONTAINING PROTEIN"/>
    <property type="match status" value="1"/>
</dbReference>
<dbReference type="Gene3D" id="1.25.40.10">
    <property type="entry name" value="Tetratricopeptide repeat domain"/>
    <property type="match status" value="2"/>
</dbReference>
<gene>
    <name evidence="3" type="ORF">Acr_17g0013640</name>
</gene>
<dbReference type="GO" id="GO:0009451">
    <property type="term" value="P:RNA modification"/>
    <property type="evidence" value="ECO:0007669"/>
    <property type="project" value="InterPro"/>
</dbReference>
<dbReference type="NCBIfam" id="TIGR00756">
    <property type="entry name" value="PPR"/>
    <property type="match status" value="2"/>
</dbReference>
<dbReference type="PROSITE" id="PS51375">
    <property type="entry name" value="PPR"/>
    <property type="match status" value="2"/>
</dbReference>
<dbReference type="Pfam" id="PF13041">
    <property type="entry name" value="PPR_2"/>
    <property type="match status" value="1"/>
</dbReference>
<organism evidence="3 4">
    <name type="scientific">Actinidia rufa</name>
    <dbReference type="NCBI Taxonomy" id="165716"/>
    <lineage>
        <taxon>Eukaryota</taxon>
        <taxon>Viridiplantae</taxon>
        <taxon>Streptophyta</taxon>
        <taxon>Embryophyta</taxon>
        <taxon>Tracheophyta</taxon>
        <taxon>Spermatophyta</taxon>
        <taxon>Magnoliopsida</taxon>
        <taxon>eudicotyledons</taxon>
        <taxon>Gunneridae</taxon>
        <taxon>Pentapetalae</taxon>
        <taxon>asterids</taxon>
        <taxon>Ericales</taxon>
        <taxon>Actinidiaceae</taxon>
        <taxon>Actinidia</taxon>
    </lineage>
</organism>
<dbReference type="GO" id="GO:0003723">
    <property type="term" value="F:RNA binding"/>
    <property type="evidence" value="ECO:0007669"/>
    <property type="project" value="InterPro"/>
</dbReference>
<sequence>MHRVGVRPNQFTYGSTLRACTSMMCLGTGEQIQGCVEKTRLVKDLFVQSALVDMYSKCGNMEDACCVFESMAERDVVSWNVMISGYAVQGLEDDAFQLFRSMLREGMIPDCFTLGSVMKASCRGRSVMKVIQVHVFIIHLGYELDSVLTGSLIDAYVKCGSLRIAYQIYKTRLKRDTISCTALITGYAREGIYSRDAFDLFNEIHQTHMGIDNVILCSMLNMCANTVSLDLGRQFHALALKYQPNHDVALGNALIDMMKIKPNASLWGAILGACCIYSDKSLGEVAARHLFDLEPEKSVNYVVLANIYAAMGLWESVSVTRKLMEERSLRKCTGYSLFQPTNKRLTLLLPS</sequence>
<keyword evidence="4" id="KW-1185">Reference proteome</keyword>
<feature type="repeat" description="PPR" evidence="2">
    <location>
        <begin position="75"/>
        <end position="109"/>
    </location>
</feature>
<dbReference type="OrthoDB" id="1859199at2759"/>
<accession>A0A7J0G4X9</accession>
<evidence type="ECO:0000313" key="3">
    <source>
        <dbReference type="EMBL" id="GFZ05792.1"/>
    </source>
</evidence>
<proteinExistence type="predicted"/>
<dbReference type="Pfam" id="PF20431">
    <property type="entry name" value="E_motif"/>
    <property type="match status" value="1"/>
</dbReference>
<dbReference type="AlphaFoldDB" id="A0A7J0G4X9"/>
<name>A0A7J0G4X9_9ERIC</name>
<comment type="caution">
    <text evidence="3">The sequence shown here is derived from an EMBL/GenBank/DDBJ whole genome shotgun (WGS) entry which is preliminary data.</text>
</comment>
<reference evidence="3 4" key="1">
    <citation type="submission" date="2019-07" db="EMBL/GenBank/DDBJ databases">
        <title>De Novo Assembly of kiwifruit Actinidia rufa.</title>
        <authorList>
            <person name="Sugita-Konishi S."/>
            <person name="Sato K."/>
            <person name="Mori E."/>
            <person name="Abe Y."/>
            <person name="Kisaki G."/>
            <person name="Hamano K."/>
            <person name="Suezawa K."/>
            <person name="Otani M."/>
            <person name="Fukuda T."/>
            <person name="Manabe T."/>
            <person name="Gomi K."/>
            <person name="Tabuchi M."/>
            <person name="Akimitsu K."/>
            <person name="Kataoka I."/>
        </authorList>
    </citation>
    <scope>NUCLEOTIDE SEQUENCE [LARGE SCALE GENOMIC DNA]</scope>
    <source>
        <strain evidence="4">cv. Fuchu</strain>
    </source>
</reference>
<evidence type="ECO:0000256" key="2">
    <source>
        <dbReference type="PROSITE-ProRule" id="PRU00708"/>
    </source>
</evidence>
<dbReference type="PANTHER" id="PTHR47926:SF540">
    <property type="entry name" value="PENTATRICOPEPTIDE REPEAT-CONTAINING PROTEIN"/>
    <property type="match status" value="1"/>
</dbReference>
<dbReference type="InterPro" id="IPR046848">
    <property type="entry name" value="E_motif"/>
</dbReference>
<dbReference type="FunFam" id="1.25.40.10:FF:000344">
    <property type="entry name" value="Pentatricopeptide repeat-containing protein"/>
    <property type="match status" value="1"/>
</dbReference>
<evidence type="ECO:0000313" key="4">
    <source>
        <dbReference type="Proteomes" id="UP000585474"/>
    </source>
</evidence>
<dbReference type="InterPro" id="IPR046960">
    <property type="entry name" value="PPR_At4g14850-like_plant"/>
</dbReference>
<dbReference type="InterPro" id="IPR002885">
    <property type="entry name" value="PPR_rpt"/>
</dbReference>
<dbReference type="InterPro" id="IPR011990">
    <property type="entry name" value="TPR-like_helical_dom_sf"/>
</dbReference>
<keyword evidence="1" id="KW-0677">Repeat</keyword>
<evidence type="ECO:0000256" key="1">
    <source>
        <dbReference type="ARBA" id="ARBA00022737"/>
    </source>
</evidence>
<dbReference type="Proteomes" id="UP000585474">
    <property type="component" value="Unassembled WGS sequence"/>
</dbReference>
<feature type="repeat" description="PPR" evidence="2">
    <location>
        <begin position="44"/>
        <end position="74"/>
    </location>
</feature>